<reference evidence="3" key="1">
    <citation type="submission" date="2016-11" db="EMBL/GenBank/DDBJ databases">
        <authorList>
            <person name="Varghese N."/>
            <person name="Submissions S."/>
        </authorList>
    </citation>
    <scope>NUCLEOTIDE SEQUENCE [LARGE SCALE GENOMIC DNA]</scope>
    <source>
        <strain evidence="3">DSM 24724</strain>
    </source>
</reference>
<keyword evidence="1" id="KW-0472">Membrane</keyword>
<name>A0A1M6ZZP8_9FLAO</name>
<organism evidence="2 3">
    <name type="scientific">Flavobacterium chilense</name>
    <dbReference type="NCBI Taxonomy" id="946677"/>
    <lineage>
        <taxon>Bacteria</taxon>
        <taxon>Pseudomonadati</taxon>
        <taxon>Bacteroidota</taxon>
        <taxon>Flavobacteriia</taxon>
        <taxon>Flavobacteriales</taxon>
        <taxon>Flavobacteriaceae</taxon>
        <taxon>Flavobacterium</taxon>
    </lineage>
</organism>
<proteinExistence type="predicted"/>
<protein>
    <submittedName>
        <fullName evidence="2">Uncharacterized protein</fullName>
    </submittedName>
</protein>
<evidence type="ECO:0000313" key="2">
    <source>
        <dbReference type="EMBL" id="SHL35972.1"/>
    </source>
</evidence>
<dbReference type="STRING" id="946677.SAMN05444484_1011218"/>
<keyword evidence="3" id="KW-1185">Reference proteome</keyword>
<keyword evidence="1" id="KW-1133">Transmembrane helix</keyword>
<evidence type="ECO:0000256" key="1">
    <source>
        <dbReference type="SAM" id="Phobius"/>
    </source>
</evidence>
<feature type="transmembrane region" description="Helical" evidence="1">
    <location>
        <begin position="12"/>
        <end position="32"/>
    </location>
</feature>
<dbReference type="OrthoDB" id="1909107at2"/>
<feature type="transmembrane region" description="Helical" evidence="1">
    <location>
        <begin position="122"/>
        <end position="140"/>
    </location>
</feature>
<gene>
    <name evidence="2" type="ORF">SAMN05444484_1011218</name>
</gene>
<evidence type="ECO:0000313" key="3">
    <source>
        <dbReference type="Proteomes" id="UP000184028"/>
    </source>
</evidence>
<dbReference type="AlphaFoldDB" id="A0A1M6ZZP8"/>
<accession>A0A1M6ZZP8</accession>
<feature type="transmembrane region" description="Helical" evidence="1">
    <location>
        <begin position="52"/>
        <end position="72"/>
    </location>
</feature>
<dbReference type="EMBL" id="FRBT01000001">
    <property type="protein sequence ID" value="SHL35972.1"/>
    <property type="molecule type" value="Genomic_DNA"/>
</dbReference>
<dbReference type="Proteomes" id="UP000184028">
    <property type="component" value="Unassembled WGS sequence"/>
</dbReference>
<keyword evidence="1" id="KW-0812">Transmembrane</keyword>
<feature type="transmembrane region" description="Helical" evidence="1">
    <location>
        <begin position="93"/>
        <end position="110"/>
    </location>
</feature>
<sequence length="161" mass="18210">MKKAAQKTHRGLLLFLGLTAMIGGGALIISPSGKLLGGLPLSILENSPFPDFLIPGIILFFVLGFLPLLIVVALVKRPLVPFAEYFNLFKDMYWAWTYSIYLALALIIWIQAETFFIQRVGWLQMFYMLYAIPMIIVALLPEIRNSYAKNLSLQLNKNSKK</sequence>